<evidence type="ECO:0000313" key="3">
    <source>
        <dbReference type="EMBL" id="MCX2562549.1"/>
    </source>
</evidence>
<sequence>MISPSRITIAALALSCAATFSAPAAHALSARECHQNFSDARKAGTAAGQSYKEFKAAHCDASAAEKTAPATPAAETSAAQTAAPADKAEKTTEKKEKHSAVTAATDSSAVFPTAIAPQYAKLPAGKARMKTCVDQYNANKADGHNGSLKWIQKGGGYYSLCNNRLKGE</sequence>
<protein>
    <submittedName>
        <fullName evidence="3">Uncharacterized protein</fullName>
    </submittedName>
</protein>
<keyword evidence="2" id="KW-0732">Signal</keyword>
<name>A0ABT3QB89_9PROT</name>
<dbReference type="Proteomes" id="UP001301152">
    <property type="component" value="Unassembled WGS sequence"/>
</dbReference>
<comment type="caution">
    <text evidence="3">The sequence shown here is derived from an EMBL/GenBank/DDBJ whole genome shotgun (WGS) entry which is preliminary data.</text>
</comment>
<dbReference type="RefSeq" id="WP_173559379.1">
    <property type="nucleotide sequence ID" value="NZ_JAPIUZ010000001.1"/>
</dbReference>
<dbReference type="EMBL" id="JAPIUZ010000001">
    <property type="protein sequence ID" value="MCX2562549.1"/>
    <property type="molecule type" value="Genomic_DNA"/>
</dbReference>
<gene>
    <name evidence="3" type="ORF">OQ497_01010</name>
</gene>
<organism evidence="3 4">
    <name type="scientific">Acetobacter thailandicus</name>
    <dbReference type="NCBI Taxonomy" id="1502842"/>
    <lineage>
        <taxon>Bacteria</taxon>
        <taxon>Pseudomonadati</taxon>
        <taxon>Pseudomonadota</taxon>
        <taxon>Alphaproteobacteria</taxon>
        <taxon>Acetobacterales</taxon>
        <taxon>Acetobacteraceae</taxon>
        <taxon>Acetobacter</taxon>
    </lineage>
</organism>
<feature type="signal peptide" evidence="2">
    <location>
        <begin position="1"/>
        <end position="27"/>
    </location>
</feature>
<evidence type="ECO:0000256" key="1">
    <source>
        <dbReference type="SAM" id="MobiDB-lite"/>
    </source>
</evidence>
<reference evidence="3 4" key="1">
    <citation type="submission" date="2022-11" db="EMBL/GenBank/DDBJ databases">
        <title>Genome sequencing of Acetobacter type strain.</title>
        <authorList>
            <person name="Heo J."/>
            <person name="Lee D."/>
            <person name="Han B.-H."/>
            <person name="Hong S.-B."/>
            <person name="Kwon S.-W."/>
        </authorList>
    </citation>
    <scope>NUCLEOTIDE SEQUENCE [LARGE SCALE GENOMIC DNA]</scope>
    <source>
        <strain evidence="3 4">KACC 21253</strain>
    </source>
</reference>
<feature type="compositionally biased region" description="Low complexity" evidence="1">
    <location>
        <begin position="65"/>
        <end position="85"/>
    </location>
</feature>
<evidence type="ECO:0000256" key="2">
    <source>
        <dbReference type="SAM" id="SignalP"/>
    </source>
</evidence>
<feature type="chain" id="PRO_5047372469" evidence="2">
    <location>
        <begin position="28"/>
        <end position="168"/>
    </location>
</feature>
<keyword evidence="4" id="KW-1185">Reference proteome</keyword>
<proteinExistence type="predicted"/>
<feature type="region of interest" description="Disordered" evidence="1">
    <location>
        <begin position="65"/>
        <end position="103"/>
    </location>
</feature>
<feature type="compositionally biased region" description="Basic and acidic residues" evidence="1">
    <location>
        <begin position="86"/>
        <end position="99"/>
    </location>
</feature>
<accession>A0ABT3QB89</accession>
<evidence type="ECO:0000313" key="4">
    <source>
        <dbReference type="Proteomes" id="UP001301152"/>
    </source>
</evidence>